<dbReference type="PIRSF" id="PIRSF016487">
    <property type="entry name" value="CYTH_UCP016487"/>
    <property type="match status" value="1"/>
</dbReference>
<comment type="caution">
    <text evidence="3">The sequence shown here is derived from an EMBL/GenBank/DDBJ whole genome shotgun (WGS) entry which is preliminary data.</text>
</comment>
<reference evidence="3 4" key="1">
    <citation type="submission" date="2019-12" db="EMBL/GenBank/DDBJ databases">
        <title>Defluviitalea raffinosedens, isolated from a biogas fermenter, genome sequencing and characterization.</title>
        <authorList>
            <person name="Rettenmaier R."/>
            <person name="Schneider M."/>
            <person name="Neuhaus K."/>
            <person name="Liebl W."/>
            <person name="Zverlov V."/>
        </authorList>
    </citation>
    <scope>NUCLEOTIDE SEQUENCE [LARGE SCALE GENOMIC DNA]</scope>
    <source>
        <strain evidence="3 4">249c-K6</strain>
    </source>
</reference>
<dbReference type="SMART" id="SM01118">
    <property type="entry name" value="CYTH"/>
    <property type="match status" value="1"/>
</dbReference>
<dbReference type="OrthoDB" id="9805588at2"/>
<dbReference type="Gene3D" id="2.40.320.10">
    <property type="entry name" value="Hypothetical Protein Pfu-838710-001"/>
    <property type="match status" value="1"/>
</dbReference>
<evidence type="ECO:0000256" key="1">
    <source>
        <dbReference type="PIRSR" id="PIRSR016487-1"/>
    </source>
</evidence>
<protein>
    <submittedName>
        <fullName evidence="3">Adenylate cyclase</fullName>
    </submittedName>
</protein>
<dbReference type="AlphaFoldDB" id="A0A7C8HES1"/>
<dbReference type="PANTHER" id="PTHR40114:SF1">
    <property type="entry name" value="SLR0698 PROTEIN"/>
    <property type="match status" value="1"/>
</dbReference>
<dbReference type="EMBL" id="WSLF01000012">
    <property type="protein sequence ID" value="KAE9631392.1"/>
    <property type="molecule type" value="Genomic_DNA"/>
</dbReference>
<organism evidence="3 4">
    <name type="scientific">Defluviitalea raffinosedens</name>
    <dbReference type="NCBI Taxonomy" id="1450156"/>
    <lineage>
        <taxon>Bacteria</taxon>
        <taxon>Bacillati</taxon>
        <taxon>Bacillota</taxon>
        <taxon>Clostridia</taxon>
        <taxon>Lachnospirales</taxon>
        <taxon>Defluviitaleaceae</taxon>
        <taxon>Defluviitalea</taxon>
    </lineage>
</organism>
<accession>A0A7C8HES1</accession>
<dbReference type="InterPro" id="IPR023577">
    <property type="entry name" value="CYTH_domain"/>
</dbReference>
<sequence length="152" mass="18103">MEIEKKYLVNELPENLEKFEKREIVQGYISIDPTIRLRKSNDEYFLTVKSKGHLKREELEFPLTREQFENLWTKVDSATIYKTRYNIPLEDRLIAELDIYHGDLEGLFTVEVEFKSEKDSEKFVPPHWFGKDVTHDSRYKNSNIAVYGVPKE</sequence>
<gene>
    <name evidence="3" type="ORF">GND95_11600</name>
</gene>
<feature type="domain" description="CYTH" evidence="2">
    <location>
        <begin position="1"/>
        <end position="152"/>
    </location>
</feature>
<dbReference type="InterPro" id="IPR033469">
    <property type="entry name" value="CYTH-like_dom_sf"/>
</dbReference>
<keyword evidence="4" id="KW-1185">Reference proteome</keyword>
<name>A0A7C8HES1_9FIRM</name>
<dbReference type="Pfam" id="PF01928">
    <property type="entry name" value="CYTH"/>
    <property type="match status" value="1"/>
</dbReference>
<proteinExistence type="predicted"/>
<dbReference type="InterPro" id="IPR012042">
    <property type="entry name" value="NeuTTM/CthTTM-like"/>
</dbReference>
<dbReference type="CDD" id="cd07761">
    <property type="entry name" value="CYTH-like_CthTTM-like"/>
    <property type="match status" value="1"/>
</dbReference>
<dbReference type="Proteomes" id="UP000483018">
    <property type="component" value="Unassembled WGS sequence"/>
</dbReference>
<evidence type="ECO:0000259" key="2">
    <source>
        <dbReference type="PROSITE" id="PS51707"/>
    </source>
</evidence>
<dbReference type="SUPFAM" id="SSF55154">
    <property type="entry name" value="CYTH-like phosphatases"/>
    <property type="match status" value="1"/>
</dbReference>
<dbReference type="RefSeq" id="WP_158741319.1">
    <property type="nucleotide sequence ID" value="NZ_JAFBEP010000002.1"/>
</dbReference>
<dbReference type="PANTHER" id="PTHR40114">
    <property type="entry name" value="SLR0698 PROTEIN"/>
    <property type="match status" value="1"/>
</dbReference>
<dbReference type="PROSITE" id="PS51707">
    <property type="entry name" value="CYTH"/>
    <property type="match status" value="1"/>
</dbReference>
<evidence type="ECO:0000313" key="4">
    <source>
        <dbReference type="Proteomes" id="UP000483018"/>
    </source>
</evidence>
<evidence type="ECO:0000313" key="3">
    <source>
        <dbReference type="EMBL" id="KAE9631392.1"/>
    </source>
</evidence>
<feature type="active site" description="Proton acceptor" evidence="1">
    <location>
        <position position="28"/>
    </location>
</feature>